<dbReference type="PANTHER" id="PTHR43731">
    <property type="entry name" value="RHOMBOID PROTEASE"/>
    <property type="match status" value="1"/>
</dbReference>
<dbReference type="InterPro" id="IPR028245">
    <property type="entry name" value="PIL1/LSP1"/>
</dbReference>
<dbReference type="Proteomes" id="UP000011668">
    <property type="component" value="Unassembled WGS sequence"/>
</dbReference>
<dbReference type="InterPro" id="IPR022764">
    <property type="entry name" value="Peptidase_S54_rhomboid_dom"/>
</dbReference>
<dbReference type="GO" id="GO:0006465">
    <property type="term" value="P:signal peptide processing"/>
    <property type="evidence" value="ECO:0007669"/>
    <property type="project" value="TreeGrafter"/>
</dbReference>
<dbReference type="InterPro" id="IPR035952">
    <property type="entry name" value="Rhomboid-like_sf"/>
</dbReference>
<feature type="compositionally biased region" description="Polar residues" evidence="8">
    <location>
        <begin position="608"/>
        <end position="633"/>
    </location>
</feature>
<dbReference type="STRING" id="983506.L8WYQ7"/>
<dbReference type="InterPro" id="IPR050925">
    <property type="entry name" value="Rhomboid_protease_S54"/>
</dbReference>
<evidence type="ECO:0000256" key="1">
    <source>
        <dbReference type="ARBA" id="ARBA00004141"/>
    </source>
</evidence>
<comment type="similarity">
    <text evidence="2">Belongs to the peptidase S54 family.</text>
</comment>
<dbReference type="GO" id="GO:0016020">
    <property type="term" value="C:membrane"/>
    <property type="evidence" value="ECO:0007669"/>
    <property type="project" value="UniProtKB-SubCell"/>
</dbReference>
<feature type="compositionally biased region" description="Pro residues" evidence="8">
    <location>
        <begin position="681"/>
        <end position="695"/>
    </location>
</feature>
<dbReference type="AlphaFoldDB" id="L8WYQ7"/>
<comment type="subcellular location">
    <subcellularLocation>
        <location evidence="1">Membrane</location>
        <topology evidence="1">Multi-pass membrane protein</topology>
    </subcellularLocation>
</comment>
<dbReference type="GO" id="GO:0004252">
    <property type="term" value="F:serine-type endopeptidase activity"/>
    <property type="evidence" value="ECO:0007669"/>
    <property type="project" value="InterPro"/>
</dbReference>
<feature type="compositionally biased region" description="Low complexity" evidence="8">
    <location>
        <begin position="659"/>
        <end position="674"/>
    </location>
</feature>
<evidence type="ECO:0000256" key="7">
    <source>
        <dbReference type="SAM" id="Coils"/>
    </source>
</evidence>
<feature type="domain" description="Peptidase S54 rhomboid" evidence="10">
    <location>
        <begin position="97"/>
        <end position="229"/>
    </location>
</feature>
<evidence type="ECO:0000256" key="3">
    <source>
        <dbReference type="ARBA" id="ARBA00022692"/>
    </source>
</evidence>
<feature type="transmembrane region" description="Helical" evidence="9">
    <location>
        <begin position="179"/>
        <end position="202"/>
    </location>
</feature>
<dbReference type="Gene3D" id="1.20.1270.60">
    <property type="entry name" value="Arfaptin homology (AH) domain/BAR domain"/>
    <property type="match status" value="1"/>
</dbReference>
<feature type="compositionally biased region" description="Basic and acidic residues" evidence="8">
    <location>
        <begin position="741"/>
        <end position="758"/>
    </location>
</feature>
<proteinExistence type="inferred from homology"/>
<evidence type="ECO:0000256" key="8">
    <source>
        <dbReference type="SAM" id="MobiDB-lite"/>
    </source>
</evidence>
<dbReference type="EMBL" id="AFRT01000605">
    <property type="protein sequence ID" value="ELU43130.1"/>
    <property type="molecule type" value="Genomic_DNA"/>
</dbReference>
<dbReference type="PANTHER" id="PTHR43731:SF14">
    <property type="entry name" value="PRESENILIN-ASSOCIATED RHOMBOID-LIKE PROTEIN, MITOCHONDRIAL"/>
    <property type="match status" value="1"/>
</dbReference>
<feature type="region of interest" description="Disordered" evidence="8">
    <location>
        <begin position="275"/>
        <end position="305"/>
    </location>
</feature>
<keyword evidence="12" id="KW-1185">Reference proteome</keyword>
<sequence>MASNTFNILRRSLAFNSHPLRLYPIAQPRVPCSIAPPIRIAQLFTKSSLRTSGPTNHTSILAFARGLRSAFERTPIRRVVRPPRSPFGGGDGNGFLGQLKRRIDPCFSHEMTGHLLVNGMSFWFMAPPVMQILGNSAFLALYLGGGIASSAFSLVWNAVVQHRGGNAHGASGAIYSTTFLLFFIVPVPAWLCVSGIFAWDLYGSFRRRGGMTDSAGHVGGVLAGVAYFLRIGTEYAAVQLRKQTKMDTYDECGDVTAGAPSTMFHKLQAKAQAALASATHRNDHNDQAEAQADPTQPTQQSGGRHHAIDNITHTLKQLHTQYSYLTLVPVSDRIAYLNFAHGSLAADLAKSLDSSRASYKSLRDAETTLHPRRVARAGMRAEIDKIRQAGATGKAPSNGAERIAELEAQLSKAEQDDAPQEREVGLLKRRALVECERKKWAAFREYAAKLELLSDAAEALLDELPDHEPTGAYAGAQNTARIRSQLQNTLDSYQPAQGRTNKFKAPHAPLGVGAGADTRSFGETHKEELNSIPPTTAPTPQTGPGALAEQRFGSQSSNQHLDPASAAISQPGGDAVTGSSTTATAGHAPSQPAPINPTSLNHAPASLPNHSPSVSSPLRDATATQDTVQTPLTTGPAATGVPIPAAQHDVTVAETGVPLAAGAAGPGPKSGSLSRDSVPTTDPPAGPPQTGPAPPLNNEDELPGFAGATRHESAEEEKARLAREERERLLHTEAPSAAHPTAEEEKARLEREERDRLLRGQAQDQGENAGDGKTVPPPYADF</sequence>
<gene>
    <name evidence="11" type="ORF">AG1IA_02851</name>
</gene>
<keyword evidence="5 9" id="KW-1133">Transmembrane helix</keyword>
<evidence type="ECO:0000256" key="9">
    <source>
        <dbReference type="SAM" id="Phobius"/>
    </source>
</evidence>
<feature type="transmembrane region" description="Helical" evidence="9">
    <location>
        <begin position="139"/>
        <end position="159"/>
    </location>
</feature>
<evidence type="ECO:0000256" key="4">
    <source>
        <dbReference type="ARBA" id="ARBA00022801"/>
    </source>
</evidence>
<feature type="compositionally biased region" description="Polar residues" evidence="8">
    <location>
        <begin position="293"/>
        <end position="302"/>
    </location>
</feature>
<evidence type="ECO:0000313" key="11">
    <source>
        <dbReference type="EMBL" id="ELU43130.1"/>
    </source>
</evidence>
<comment type="caution">
    <text evidence="11">The sequence shown here is derived from an EMBL/GenBank/DDBJ whole genome shotgun (WGS) entry which is preliminary data.</text>
</comment>
<feature type="coiled-coil region" evidence="7">
    <location>
        <begin position="403"/>
        <end position="463"/>
    </location>
</feature>
<dbReference type="OrthoDB" id="418595at2759"/>
<evidence type="ECO:0000256" key="5">
    <source>
        <dbReference type="ARBA" id="ARBA00022989"/>
    </source>
</evidence>
<keyword evidence="3 9" id="KW-0812">Transmembrane</keyword>
<organism evidence="11 12">
    <name type="scientific">Thanatephorus cucumeris (strain AG1-IA)</name>
    <name type="common">Rice sheath blight fungus</name>
    <name type="synonym">Rhizoctonia solani</name>
    <dbReference type="NCBI Taxonomy" id="983506"/>
    <lineage>
        <taxon>Eukaryota</taxon>
        <taxon>Fungi</taxon>
        <taxon>Dikarya</taxon>
        <taxon>Basidiomycota</taxon>
        <taxon>Agaricomycotina</taxon>
        <taxon>Agaricomycetes</taxon>
        <taxon>Cantharellales</taxon>
        <taxon>Ceratobasidiaceae</taxon>
        <taxon>Rhizoctonia</taxon>
        <taxon>Rhizoctonia solani AG-1</taxon>
    </lineage>
</organism>
<dbReference type="Gene3D" id="1.20.1540.10">
    <property type="entry name" value="Rhomboid-like"/>
    <property type="match status" value="1"/>
</dbReference>
<keyword evidence="4" id="KW-0378">Hydrolase</keyword>
<protein>
    <submittedName>
        <fullName evidence="11">Rhomboid domain-containing protein</fullName>
    </submittedName>
</protein>
<keyword evidence="7" id="KW-0175">Coiled coil</keyword>
<evidence type="ECO:0000256" key="2">
    <source>
        <dbReference type="ARBA" id="ARBA00009045"/>
    </source>
</evidence>
<feature type="compositionally biased region" description="Basic and acidic residues" evidence="8">
    <location>
        <begin position="709"/>
        <end position="731"/>
    </location>
</feature>
<dbReference type="Pfam" id="PF01694">
    <property type="entry name" value="Rhomboid"/>
    <property type="match status" value="1"/>
</dbReference>
<dbReference type="SUPFAM" id="SSF144091">
    <property type="entry name" value="Rhomboid-like"/>
    <property type="match status" value="1"/>
</dbReference>
<feature type="region of interest" description="Disordered" evidence="8">
    <location>
        <begin position="496"/>
        <end position="642"/>
    </location>
</feature>
<dbReference type="InterPro" id="IPR027267">
    <property type="entry name" value="AH/BAR_dom_sf"/>
</dbReference>
<dbReference type="Pfam" id="PF13805">
    <property type="entry name" value="Pil1"/>
    <property type="match status" value="1"/>
</dbReference>
<keyword evidence="6 9" id="KW-0472">Membrane</keyword>
<evidence type="ECO:0000313" key="12">
    <source>
        <dbReference type="Proteomes" id="UP000011668"/>
    </source>
</evidence>
<evidence type="ECO:0000256" key="6">
    <source>
        <dbReference type="ARBA" id="ARBA00023136"/>
    </source>
</evidence>
<name>L8WYQ7_THACA</name>
<accession>L8WYQ7</accession>
<feature type="region of interest" description="Disordered" evidence="8">
    <location>
        <begin position="659"/>
        <end position="782"/>
    </location>
</feature>
<evidence type="ECO:0000259" key="10">
    <source>
        <dbReference type="Pfam" id="PF01694"/>
    </source>
</evidence>
<reference evidence="11 12" key="1">
    <citation type="journal article" date="2013" name="Nat. Commun.">
        <title>The evolution and pathogenic mechanisms of the rice sheath blight pathogen.</title>
        <authorList>
            <person name="Zheng A."/>
            <person name="Lin R."/>
            <person name="Xu L."/>
            <person name="Qin P."/>
            <person name="Tang C."/>
            <person name="Ai P."/>
            <person name="Zhang D."/>
            <person name="Liu Y."/>
            <person name="Sun Z."/>
            <person name="Feng H."/>
            <person name="Wang Y."/>
            <person name="Chen Y."/>
            <person name="Liang X."/>
            <person name="Fu R."/>
            <person name="Li Q."/>
            <person name="Zhang J."/>
            <person name="Yu X."/>
            <person name="Xie Z."/>
            <person name="Ding L."/>
            <person name="Guan P."/>
            <person name="Tang J."/>
            <person name="Liang Y."/>
            <person name="Wang S."/>
            <person name="Deng Q."/>
            <person name="Li S."/>
            <person name="Zhu J."/>
            <person name="Wang L."/>
            <person name="Liu H."/>
            <person name="Li P."/>
        </authorList>
    </citation>
    <scope>NUCLEOTIDE SEQUENCE [LARGE SCALE GENOMIC DNA]</scope>
    <source>
        <strain evidence="12">AG-1 IA</strain>
    </source>
</reference>
<feature type="compositionally biased region" description="Basic and acidic residues" evidence="8">
    <location>
        <begin position="520"/>
        <end position="529"/>
    </location>
</feature>
<feature type="compositionally biased region" description="Low complexity" evidence="8">
    <location>
        <begin position="572"/>
        <end position="590"/>
    </location>
</feature>
<dbReference type="HOGENOM" id="CLU_019994_0_0_1"/>